<evidence type="ECO:0000313" key="1">
    <source>
        <dbReference type="EMBL" id="MCQ4119863.1"/>
    </source>
</evidence>
<protein>
    <submittedName>
        <fullName evidence="1">Uncharacterized protein</fullName>
    </submittedName>
</protein>
<accession>A0ABT1QDY4</accession>
<keyword evidence="2" id="KW-1185">Reference proteome</keyword>
<dbReference type="EMBL" id="JANFQF010000008">
    <property type="protein sequence ID" value="MCQ4119863.1"/>
    <property type="molecule type" value="Genomic_DNA"/>
</dbReference>
<organism evidence="1 2">
    <name type="scientific">Rhodococcus tibetensis</name>
    <dbReference type="NCBI Taxonomy" id="2965064"/>
    <lineage>
        <taxon>Bacteria</taxon>
        <taxon>Bacillati</taxon>
        <taxon>Actinomycetota</taxon>
        <taxon>Actinomycetes</taxon>
        <taxon>Mycobacteriales</taxon>
        <taxon>Nocardiaceae</taxon>
        <taxon>Rhodococcus</taxon>
    </lineage>
</organism>
<comment type="caution">
    <text evidence="1">The sequence shown here is derived from an EMBL/GenBank/DDBJ whole genome shotgun (WGS) entry which is preliminary data.</text>
</comment>
<gene>
    <name evidence="1" type="ORF">NOF53_11890</name>
</gene>
<name>A0ABT1QDY4_9NOCA</name>
<evidence type="ECO:0000313" key="2">
    <source>
        <dbReference type="Proteomes" id="UP001524501"/>
    </source>
</evidence>
<dbReference type="RefSeq" id="WP_255968415.1">
    <property type="nucleotide sequence ID" value="NZ_JANFQF010000008.1"/>
</dbReference>
<reference evidence="1 2" key="1">
    <citation type="submission" date="2022-07" db="EMBL/GenBank/DDBJ databases">
        <title>Degradation activity of malathion, p-nitrophenol and potential low-temperature adaptation strategy of Rhodococcus sp. FXJ9.536.</title>
        <authorList>
            <person name="Huang J."/>
            <person name="Huang Y."/>
        </authorList>
    </citation>
    <scope>NUCLEOTIDE SEQUENCE [LARGE SCALE GENOMIC DNA]</scope>
    <source>
        <strain evidence="1 2">FXJ9.536</strain>
    </source>
</reference>
<sequence>MKNAARTLRNGIICGIAGWVGGLPVWHMSDPADVITNCPANSPLRTIADQSAAFALGDLSAWGWDLIDRLRQNRWQATITDWRNTREVWRTYAQAIDSARGYLTGDHTSYDTRRYPASARTYCEWLADRINEIQE</sequence>
<dbReference type="Proteomes" id="UP001524501">
    <property type="component" value="Unassembled WGS sequence"/>
</dbReference>
<proteinExistence type="predicted"/>